<accession>A0ABW5PFL1</accession>
<dbReference type="PROSITE" id="PS51186">
    <property type="entry name" value="GNAT"/>
    <property type="match status" value="1"/>
</dbReference>
<keyword evidence="3" id="KW-0808">Transferase</keyword>
<dbReference type="EMBL" id="JBHUME010000009">
    <property type="protein sequence ID" value="MFD2613929.1"/>
    <property type="molecule type" value="Genomic_DNA"/>
</dbReference>
<dbReference type="InterPro" id="IPR000182">
    <property type="entry name" value="GNAT_dom"/>
</dbReference>
<dbReference type="InterPro" id="IPR045057">
    <property type="entry name" value="Gcn5-rel_NAT"/>
</dbReference>
<gene>
    <name evidence="3" type="ORF">ACFSUF_16055</name>
</gene>
<keyword evidence="4" id="KW-1185">Reference proteome</keyword>
<dbReference type="InterPro" id="IPR016181">
    <property type="entry name" value="Acyl_CoA_acyltransferase"/>
</dbReference>
<proteinExistence type="predicted"/>
<evidence type="ECO:0000259" key="2">
    <source>
        <dbReference type="PROSITE" id="PS51729"/>
    </source>
</evidence>
<dbReference type="Proteomes" id="UP001597541">
    <property type="component" value="Unassembled WGS sequence"/>
</dbReference>
<evidence type="ECO:0000259" key="1">
    <source>
        <dbReference type="PROSITE" id="PS51186"/>
    </source>
</evidence>
<feature type="domain" description="N-acetyltransferase" evidence="2">
    <location>
        <begin position="3"/>
        <end position="90"/>
    </location>
</feature>
<dbReference type="GO" id="GO:0016746">
    <property type="term" value="F:acyltransferase activity"/>
    <property type="evidence" value="ECO:0007669"/>
    <property type="project" value="UniProtKB-KW"/>
</dbReference>
<evidence type="ECO:0000313" key="3">
    <source>
        <dbReference type="EMBL" id="MFD2613929.1"/>
    </source>
</evidence>
<sequence>MSNIVPEGNGFVMKQDGSIVAEVTYKPHGDGVLILDHTYVSPELRGQNIAQQLVLKVVEHARQTGNKIIPACSYAHAQFRRHQEYRDVWANPDA</sequence>
<dbReference type="Gene3D" id="3.40.630.30">
    <property type="match status" value="1"/>
</dbReference>
<dbReference type="Pfam" id="PF14542">
    <property type="entry name" value="Acetyltransf_CG"/>
    <property type="match status" value="1"/>
</dbReference>
<dbReference type="PROSITE" id="PS51729">
    <property type="entry name" value="GNAT_YJDJ"/>
    <property type="match status" value="1"/>
</dbReference>
<dbReference type="PANTHER" id="PTHR31435">
    <property type="entry name" value="PROTEIN NATD1"/>
    <property type="match status" value="1"/>
</dbReference>
<reference evidence="4" key="1">
    <citation type="journal article" date="2019" name="Int. J. Syst. Evol. Microbiol.">
        <title>The Global Catalogue of Microorganisms (GCM) 10K type strain sequencing project: providing services to taxonomists for standard genome sequencing and annotation.</title>
        <authorList>
            <consortium name="The Broad Institute Genomics Platform"/>
            <consortium name="The Broad Institute Genome Sequencing Center for Infectious Disease"/>
            <person name="Wu L."/>
            <person name="Ma J."/>
        </authorList>
    </citation>
    <scope>NUCLEOTIDE SEQUENCE [LARGE SCALE GENOMIC DNA]</scope>
    <source>
        <strain evidence="4">KCTC 3950</strain>
    </source>
</reference>
<dbReference type="InterPro" id="IPR031165">
    <property type="entry name" value="GNAT_YJDJ"/>
</dbReference>
<dbReference type="EC" id="2.3.1.-" evidence="3"/>
<organism evidence="3 4">
    <name type="scientific">Paenibacillus gansuensis</name>
    <dbReference type="NCBI Taxonomy" id="306542"/>
    <lineage>
        <taxon>Bacteria</taxon>
        <taxon>Bacillati</taxon>
        <taxon>Bacillota</taxon>
        <taxon>Bacilli</taxon>
        <taxon>Bacillales</taxon>
        <taxon>Paenibacillaceae</taxon>
        <taxon>Paenibacillus</taxon>
    </lineage>
</organism>
<name>A0ABW5PFL1_9BACL</name>
<evidence type="ECO:0000313" key="4">
    <source>
        <dbReference type="Proteomes" id="UP001597541"/>
    </source>
</evidence>
<feature type="domain" description="N-acetyltransferase" evidence="1">
    <location>
        <begin position="1"/>
        <end position="94"/>
    </location>
</feature>
<dbReference type="PANTHER" id="PTHR31435:SF10">
    <property type="entry name" value="BSR4717 PROTEIN"/>
    <property type="match status" value="1"/>
</dbReference>
<dbReference type="CDD" id="cd04301">
    <property type="entry name" value="NAT_SF"/>
    <property type="match status" value="1"/>
</dbReference>
<keyword evidence="3" id="KW-0012">Acyltransferase</keyword>
<dbReference type="RefSeq" id="WP_377604229.1">
    <property type="nucleotide sequence ID" value="NZ_JBHUME010000009.1"/>
</dbReference>
<comment type="caution">
    <text evidence="3">The sequence shown here is derived from an EMBL/GenBank/DDBJ whole genome shotgun (WGS) entry which is preliminary data.</text>
</comment>
<dbReference type="SUPFAM" id="SSF55729">
    <property type="entry name" value="Acyl-CoA N-acyltransferases (Nat)"/>
    <property type="match status" value="1"/>
</dbReference>
<protein>
    <submittedName>
        <fullName evidence="3">GNAT family N-acetyltransferase</fullName>
        <ecNumber evidence="3">2.3.1.-</ecNumber>
    </submittedName>
</protein>